<dbReference type="InterPro" id="IPR029063">
    <property type="entry name" value="SAM-dependent_MTases_sf"/>
</dbReference>
<comment type="caution">
    <text evidence="2">The sequence shown here is derived from an EMBL/GenBank/DDBJ whole genome shotgun (WGS) entry which is preliminary data.</text>
</comment>
<dbReference type="SUPFAM" id="SSF53335">
    <property type="entry name" value="S-adenosyl-L-methionine-dependent methyltransferases"/>
    <property type="match status" value="1"/>
</dbReference>
<keyword evidence="2" id="KW-0489">Methyltransferase</keyword>
<keyword evidence="2" id="KW-0808">Transferase</keyword>
<name>A0A154W2A6_9PROT</name>
<evidence type="ECO:0000259" key="1">
    <source>
        <dbReference type="Pfam" id="PF13649"/>
    </source>
</evidence>
<dbReference type="PANTHER" id="PTHR45036">
    <property type="entry name" value="METHYLTRANSFERASE LIKE 7B"/>
    <property type="match status" value="1"/>
</dbReference>
<proteinExistence type="predicted"/>
<dbReference type="Proteomes" id="UP000076400">
    <property type="component" value="Unassembled WGS sequence"/>
</dbReference>
<dbReference type="Gene3D" id="3.40.50.150">
    <property type="entry name" value="Vaccinia Virus protein VP39"/>
    <property type="match status" value="1"/>
</dbReference>
<feature type="domain" description="Methyltransferase" evidence="1">
    <location>
        <begin position="48"/>
        <end position="141"/>
    </location>
</feature>
<dbReference type="GO" id="GO:0008168">
    <property type="term" value="F:methyltransferase activity"/>
    <property type="evidence" value="ECO:0007669"/>
    <property type="project" value="UniProtKB-KW"/>
</dbReference>
<dbReference type="PANTHER" id="PTHR45036:SF1">
    <property type="entry name" value="METHYLTRANSFERASE LIKE 7A"/>
    <property type="match status" value="1"/>
</dbReference>
<organism evidence="2 3">
    <name type="scientific">Oceanibaculum pacificum</name>
    <dbReference type="NCBI Taxonomy" id="580166"/>
    <lineage>
        <taxon>Bacteria</taxon>
        <taxon>Pseudomonadati</taxon>
        <taxon>Pseudomonadota</taxon>
        <taxon>Alphaproteobacteria</taxon>
        <taxon>Rhodospirillales</taxon>
        <taxon>Oceanibaculaceae</taxon>
        <taxon>Oceanibaculum</taxon>
    </lineage>
</organism>
<reference evidence="2 3" key="1">
    <citation type="submission" date="2015-12" db="EMBL/GenBank/DDBJ databases">
        <title>Genome sequence of Oceanibaculum pacificum MCCC 1A02656.</title>
        <authorList>
            <person name="Lu L."/>
            <person name="Lai Q."/>
            <person name="Shao Z."/>
            <person name="Qian P."/>
        </authorList>
    </citation>
    <scope>NUCLEOTIDE SEQUENCE [LARGE SCALE GENOMIC DNA]</scope>
    <source>
        <strain evidence="2 3">MCCC 1A02656</strain>
    </source>
</reference>
<accession>A0A154W2A6</accession>
<dbReference type="Pfam" id="PF13649">
    <property type="entry name" value="Methyltransf_25"/>
    <property type="match status" value="1"/>
</dbReference>
<dbReference type="AlphaFoldDB" id="A0A154W2A6"/>
<sequence length="237" mass="26084">MKTLLGTEEVKAAYRRYAAVYDRLFGAVFEPGRKAAVAAVNTQPGQRILEVGVGTGLSLHQYRADAEVHGIDISAEMLEKAREKVEMRGLAQVKGLMEMDAEAMSFANDSFNCVVGMYVASVVGDPARMIAEMRRVCVEGGDILFVNHFASDHRLLRGFEKAVSPLATQIGFHPDFELQTLLDLAELELVRVQPVNMFGYWRLVHFRNRAAPATNATRQLGYQGGYKLATSPSSAAE</sequence>
<dbReference type="CDD" id="cd02440">
    <property type="entry name" value="AdoMet_MTases"/>
    <property type="match status" value="1"/>
</dbReference>
<evidence type="ECO:0000313" key="3">
    <source>
        <dbReference type="Proteomes" id="UP000076400"/>
    </source>
</evidence>
<keyword evidence="3" id="KW-1185">Reference proteome</keyword>
<dbReference type="GO" id="GO:0032259">
    <property type="term" value="P:methylation"/>
    <property type="evidence" value="ECO:0007669"/>
    <property type="project" value="UniProtKB-KW"/>
</dbReference>
<dbReference type="EMBL" id="LPXN01000114">
    <property type="protein sequence ID" value="KZD07599.1"/>
    <property type="molecule type" value="Genomic_DNA"/>
</dbReference>
<gene>
    <name evidence="2" type="ORF">AUP43_09930</name>
</gene>
<dbReference type="STRING" id="580166.AUP43_09930"/>
<protein>
    <submittedName>
        <fullName evidence="2">SAM-dependent methyltransferase</fullName>
    </submittedName>
</protein>
<dbReference type="OrthoDB" id="9777830at2"/>
<dbReference type="InterPro" id="IPR041698">
    <property type="entry name" value="Methyltransf_25"/>
</dbReference>
<evidence type="ECO:0000313" key="2">
    <source>
        <dbReference type="EMBL" id="KZD07599.1"/>
    </source>
</evidence>
<dbReference type="InterPro" id="IPR052356">
    <property type="entry name" value="Thiol_S-MT"/>
</dbReference>